<organism evidence="2">
    <name type="scientific">Perkinsus marinus (strain ATCC 50983 / TXsc)</name>
    <dbReference type="NCBI Taxonomy" id="423536"/>
    <lineage>
        <taxon>Eukaryota</taxon>
        <taxon>Sar</taxon>
        <taxon>Alveolata</taxon>
        <taxon>Perkinsozoa</taxon>
        <taxon>Perkinsea</taxon>
        <taxon>Perkinsida</taxon>
        <taxon>Perkinsidae</taxon>
        <taxon>Perkinsus</taxon>
    </lineage>
</organism>
<dbReference type="RefSeq" id="XP_002780612.1">
    <property type="nucleotide sequence ID" value="XM_002780566.1"/>
</dbReference>
<dbReference type="AlphaFoldDB" id="C5KT57"/>
<feature type="non-terminal residue" evidence="1">
    <location>
        <position position="61"/>
    </location>
</feature>
<name>C5KT57_PERM5</name>
<dbReference type="GeneID" id="9057606"/>
<sequence length="61" mass="7297">PCAQHVACFAEYFDNNRSHLVTSKLRNFFSKPQEFCRTSFEKCQLEEGLKYKAYCETLPRW</sequence>
<accession>C5KT57</accession>
<keyword evidence="2" id="KW-1185">Reference proteome</keyword>
<gene>
    <name evidence="1" type="ORF">Pmar_PMAR001205</name>
</gene>
<feature type="non-terminal residue" evidence="1">
    <location>
        <position position="1"/>
    </location>
</feature>
<proteinExistence type="predicted"/>
<evidence type="ECO:0000313" key="2">
    <source>
        <dbReference type="Proteomes" id="UP000007800"/>
    </source>
</evidence>
<dbReference type="Proteomes" id="UP000007800">
    <property type="component" value="Unassembled WGS sequence"/>
</dbReference>
<reference evidence="1 2" key="1">
    <citation type="submission" date="2008-07" db="EMBL/GenBank/DDBJ databases">
        <authorList>
            <person name="El-Sayed N."/>
            <person name="Caler E."/>
            <person name="Inman J."/>
            <person name="Amedeo P."/>
            <person name="Hass B."/>
            <person name="Wortman J."/>
        </authorList>
    </citation>
    <scope>NUCLEOTIDE SEQUENCE [LARGE SCALE GENOMIC DNA]</scope>
    <source>
        <strain evidence="2">ATCC 50983 / TXsc</strain>
    </source>
</reference>
<evidence type="ECO:0000313" key="1">
    <source>
        <dbReference type="EMBL" id="EER12407.1"/>
    </source>
</evidence>
<protein>
    <submittedName>
        <fullName evidence="1">Uncharacterized protein</fullName>
    </submittedName>
</protein>
<dbReference type="InParanoid" id="C5KT57"/>
<dbReference type="EMBL" id="GG676168">
    <property type="protein sequence ID" value="EER12407.1"/>
    <property type="molecule type" value="Genomic_DNA"/>
</dbReference>